<accession>A0ABS4SG56</accession>
<comment type="caution">
    <text evidence="1">The sequence shown here is derived from an EMBL/GenBank/DDBJ whole genome shotgun (WGS) entry which is preliminary data.</text>
</comment>
<gene>
    <name evidence="1" type="ORF">J2851_001302</name>
</gene>
<dbReference type="EMBL" id="JAGINP010000003">
    <property type="protein sequence ID" value="MBP2291553.1"/>
    <property type="molecule type" value="Genomic_DNA"/>
</dbReference>
<name>A0ABS4SG56_9PROT</name>
<organism evidence="1 2">
    <name type="scientific">Azospirillum rugosum</name>
    <dbReference type="NCBI Taxonomy" id="416170"/>
    <lineage>
        <taxon>Bacteria</taxon>
        <taxon>Pseudomonadati</taxon>
        <taxon>Pseudomonadota</taxon>
        <taxon>Alphaproteobacteria</taxon>
        <taxon>Rhodospirillales</taxon>
        <taxon>Azospirillaceae</taxon>
        <taxon>Azospirillum</taxon>
    </lineage>
</organism>
<dbReference type="Proteomes" id="UP000781958">
    <property type="component" value="Unassembled WGS sequence"/>
</dbReference>
<dbReference type="RefSeq" id="WP_209765056.1">
    <property type="nucleotide sequence ID" value="NZ_JAGINP010000003.1"/>
</dbReference>
<proteinExistence type="predicted"/>
<evidence type="ECO:0000313" key="2">
    <source>
        <dbReference type="Proteomes" id="UP000781958"/>
    </source>
</evidence>
<reference evidence="1 2" key="1">
    <citation type="submission" date="2021-03" db="EMBL/GenBank/DDBJ databases">
        <title>Genomic Encyclopedia of Type Strains, Phase III (KMG-III): the genomes of soil and plant-associated and newly described type strains.</title>
        <authorList>
            <person name="Whitman W."/>
        </authorList>
    </citation>
    <scope>NUCLEOTIDE SEQUENCE [LARGE SCALE GENOMIC DNA]</scope>
    <source>
        <strain evidence="1 2">IMMIB AFH-6</strain>
    </source>
</reference>
<sequence length="140" mass="14998">MSDTTIDPASQTLTSSAVVKNEQGKANSLLNTIAEKLDQLVTLTVVTAVCDVETVQEDPESPTFVCRPKAGTAIDAFQTQVNLVTGDIENLISRDFATNPAYKGLSDFHLAQVTKSNEIVSTNLKAIHDFAVQLSGRSTN</sequence>
<protein>
    <submittedName>
        <fullName evidence="1">Uncharacterized protein</fullName>
    </submittedName>
</protein>
<keyword evidence="2" id="KW-1185">Reference proteome</keyword>
<evidence type="ECO:0000313" key="1">
    <source>
        <dbReference type="EMBL" id="MBP2291553.1"/>
    </source>
</evidence>